<proteinExistence type="predicted"/>
<sequence>MLPPDLRAWLDAIPEDARDRELEALFGIGLASDESPGRDLIGYHAAGVRPILHMIDEVPITEDDVFVDIGAGLGKAVLLTALLTGARSRGIEIQATLVARAIEAAARLGANASFVGGDARDEETELDDGTVFFLYLPFTGEALQRVLDRLKRVADDHPIVVCTLGLDLPKQRWLRRRDVDDFWLSIYDA</sequence>
<dbReference type="STRING" id="1391654.AKJ09_10740"/>
<evidence type="ECO:0000256" key="3">
    <source>
        <dbReference type="ARBA" id="ARBA00022853"/>
    </source>
</evidence>
<dbReference type="InterPro" id="IPR025789">
    <property type="entry name" value="DOT1_dom"/>
</dbReference>
<dbReference type="InterPro" id="IPR029063">
    <property type="entry name" value="SAM-dependent_MTases_sf"/>
</dbReference>
<dbReference type="CDD" id="cd02440">
    <property type="entry name" value="AdoMet_MTases"/>
    <property type="match status" value="1"/>
</dbReference>
<evidence type="ECO:0000256" key="4">
    <source>
        <dbReference type="ARBA" id="ARBA00029821"/>
    </source>
</evidence>
<organism evidence="7 8">
    <name type="scientific">Labilithrix luteola</name>
    <dbReference type="NCBI Taxonomy" id="1391654"/>
    <lineage>
        <taxon>Bacteria</taxon>
        <taxon>Pseudomonadati</taxon>
        <taxon>Myxococcota</taxon>
        <taxon>Polyangia</taxon>
        <taxon>Polyangiales</taxon>
        <taxon>Labilitrichaceae</taxon>
        <taxon>Labilithrix</taxon>
    </lineage>
</organism>
<dbReference type="InterPro" id="IPR030445">
    <property type="entry name" value="H3-K79_meTrfase"/>
</dbReference>
<keyword evidence="3" id="KW-0156">Chromatin regulator</keyword>
<dbReference type="AlphaFoldDB" id="A0A0K1QEI1"/>
<gene>
    <name evidence="7" type="ORF">AKJ09_10740</name>
</gene>
<dbReference type="RefSeq" id="WP_146654741.1">
    <property type="nucleotide sequence ID" value="NZ_CP012333.1"/>
</dbReference>
<dbReference type="KEGG" id="llu:AKJ09_10740"/>
<evidence type="ECO:0000256" key="2">
    <source>
        <dbReference type="ARBA" id="ARBA00020987"/>
    </source>
</evidence>
<dbReference type="PANTHER" id="PTHR21451">
    <property type="entry name" value="HISTONE H3 METHYLTRANSFERASE"/>
    <property type="match status" value="1"/>
</dbReference>
<evidence type="ECO:0000259" key="6">
    <source>
        <dbReference type="Pfam" id="PF08123"/>
    </source>
</evidence>
<evidence type="ECO:0000256" key="5">
    <source>
        <dbReference type="ARBA" id="ARBA00047770"/>
    </source>
</evidence>
<dbReference type="GO" id="GO:0140956">
    <property type="term" value="F:histone H3K79 trimethyltransferase activity"/>
    <property type="evidence" value="ECO:0007669"/>
    <property type="project" value="UniProtKB-EC"/>
</dbReference>
<accession>A0A0K1QEI1</accession>
<dbReference type="SUPFAM" id="SSF53335">
    <property type="entry name" value="S-adenosyl-L-methionine-dependent methyltransferases"/>
    <property type="match status" value="1"/>
</dbReference>
<keyword evidence="8" id="KW-1185">Reference proteome</keyword>
<evidence type="ECO:0000256" key="1">
    <source>
        <dbReference type="ARBA" id="ARBA00012190"/>
    </source>
</evidence>
<reference evidence="7 8" key="1">
    <citation type="submission" date="2015-08" db="EMBL/GenBank/DDBJ databases">
        <authorList>
            <person name="Babu N.S."/>
            <person name="Beckwith C.J."/>
            <person name="Beseler K.G."/>
            <person name="Brison A."/>
            <person name="Carone J.V."/>
            <person name="Caskin T.P."/>
            <person name="Diamond M."/>
            <person name="Durham M.E."/>
            <person name="Foxe J.M."/>
            <person name="Go M."/>
            <person name="Henderson B.A."/>
            <person name="Jones I.B."/>
            <person name="McGettigan J.A."/>
            <person name="Micheletti S.J."/>
            <person name="Nasrallah M.E."/>
            <person name="Ortiz D."/>
            <person name="Piller C.R."/>
            <person name="Privatt S.R."/>
            <person name="Schneider S.L."/>
            <person name="Sharp S."/>
            <person name="Smith T.C."/>
            <person name="Stanton J.D."/>
            <person name="Ullery H.E."/>
            <person name="Wilson R.J."/>
            <person name="Serrano M.G."/>
            <person name="Buck G."/>
            <person name="Lee V."/>
            <person name="Wang Y."/>
            <person name="Carvalho R."/>
            <person name="Voegtly L."/>
            <person name="Shi R."/>
            <person name="Duckworth R."/>
            <person name="Johnson A."/>
            <person name="Loviza R."/>
            <person name="Walstead R."/>
            <person name="Shah Z."/>
            <person name="Kiflezghi M."/>
            <person name="Wade K."/>
            <person name="Ball S.L."/>
            <person name="Bradley K.W."/>
            <person name="Asai D.J."/>
            <person name="Bowman C.A."/>
            <person name="Russell D.A."/>
            <person name="Pope W.H."/>
            <person name="Jacobs-Sera D."/>
            <person name="Hendrix R.W."/>
            <person name="Hatfull G.F."/>
        </authorList>
    </citation>
    <scope>NUCLEOTIDE SEQUENCE [LARGE SCALE GENOMIC DNA]</scope>
    <source>
        <strain evidence="7 8">DSM 27648</strain>
    </source>
</reference>
<protein>
    <recommendedName>
        <fullName evidence="2">Histone-lysine N-methyltransferase, H3 lysine-79 specific</fullName>
        <ecNumber evidence="1">2.1.1.360</ecNumber>
    </recommendedName>
    <alternativeName>
        <fullName evidence="4">Histone H3-K79 methyltransferase</fullName>
    </alternativeName>
</protein>
<dbReference type="OrthoDB" id="5495550at2"/>
<evidence type="ECO:0000313" key="7">
    <source>
        <dbReference type="EMBL" id="AKV04077.1"/>
    </source>
</evidence>
<comment type="catalytic activity">
    <reaction evidence="5">
        <text>L-lysyl(79)-[histone H3] + 3 S-adenosyl-L-methionine = N(6),N(6),N(6)-trimethyl-L-lysyl(79)-[histone H3] + 3 S-adenosyl-L-homocysteine + 3 H(+)</text>
        <dbReference type="Rhea" id="RHEA:60328"/>
        <dbReference type="Rhea" id="RHEA-COMP:15549"/>
        <dbReference type="Rhea" id="RHEA-COMP:15552"/>
        <dbReference type="ChEBI" id="CHEBI:15378"/>
        <dbReference type="ChEBI" id="CHEBI:29969"/>
        <dbReference type="ChEBI" id="CHEBI:57856"/>
        <dbReference type="ChEBI" id="CHEBI:59789"/>
        <dbReference type="ChEBI" id="CHEBI:61961"/>
        <dbReference type="EC" id="2.1.1.360"/>
    </reaction>
</comment>
<name>A0A0K1QEI1_9BACT</name>
<dbReference type="Proteomes" id="UP000064967">
    <property type="component" value="Chromosome"/>
</dbReference>
<dbReference type="GO" id="GO:0051726">
    <property type="term" value="P:regulation of cell cycle"/>
    <property type="evidence" value="ECO:0007669"/>
    <property type="project" value="InterPro"/>
</dbReference>
<dbReference type="Pfam" id="PF08123">
    <property type="entry name" value="DOT1"/>
    <property type="match status" value="1"/>
</dbReference>
<dbReference type="EC" id="2.1.1.360" evidence="1"/>
<feature type="domain" description="DOT1" evidence="6">
    <location>
        <begin position="52"/>
        <end position="110"/>
    </location>
</feature>
<dbReference type="EMBL" id="CP012333">
    <property type="protein sequence ID" value="AKV04077.1"/>
    <property type="molecule type" value="Genomic_DNA"/>
</dbReference>
<evidence type="ECO:0000313" key="8">
    <source>
        <dbReference type="Proteomes" id="UP000064967"/>
    </source>
</evidence>
<dbReference type="Gene3D" id="3.40.50.150">
    <property type="entry name" value="Vaccinia Virus protein VP39"/>
    <property type="match status" value="1"/>
</dbReference>